<dbReference type="GO" id="GO:0020037">
    <property type="term" value="F:heme binding"/>
    <property type="evidence" value="ECO:0007669"/>
    <property type="project" value="UniProtKB-UniRule"/>
</dbReference>
<keyword evidence="2 8" id="KW-0813">Transport</keyword>
<dbReference type="PANTHER" id="PTHR36964">
    <property type="entry name" value="PROTEIN-METHIONINE-SULFOXIDE REDUCTASE HEME-BINDING SUBUNIT MSRQ"/>
    <property type="match status" value="1"/>
</dbReference>
<dbReference type="GO" id="GO:0009055">
    <property type="term" value="F:electron transfer activity"/>
    <property type="evidence" value="ECO:0007669"/>
    <property type="project" value="UniProtKB-UniRule"/>
</dbReference>
<organism evidence="10 11">
    <name type="scientific">Vibrio algicola</name>
    <dbReference type="NCBI Taxonomy" id="2662262"/>
    <lineage>
        <taxon>Bacteria</taxon>
        <taxon>Pseudomonadati</taxon>
        <taxon>Pseudomonadota</taxon>
        <taxon>Gammaproteobacteria</taxon>
        <taxon>Vibrionales</taxon>
        <taxon>Vibrionaceae</taxon>
        <taxon>Vibrio</taxon>
    </lineage>
</organism>
<accession>A0A5Q0TMZ9</accession>
<dbReference type="GO" id="GO:0016679">
    <property type="term" value="F:oxidoreductase activity, acting on diphenols and related substances as donors"/>
    <property type="evidence" value="ECO:0007669"/>
    <property type="project" value="TreeGrafter"/>
</dbReference>
<feature type="transmembrane region" description="Helical" evidence="8">
    <location>
        <begin position="80"/>
        <end position="98"/>
    </location>
</feature>
<dbReference type="AlphaFoldDB" id="A0A5Q0TMZ9"/>
<evidence type="ECO:0000256" key="5">
    <source>
        <dbReference type="ARBA" id="ARBA00022989"/>
    </source>
</evidence>
<comment type="cofactor">
    <cofactor evidence="8">
        <name>FMN</name>
        <dbReference type="ChEBI" id="CHEBI:58210"/>
    </cofactor>
    <text evidence="8">Binds 1 FMN per subunit.</text>
</comment>
<feature type="transmembrane region" description="Helical" evidence="8">
    <location>
        <begin position="118"/>
        <end position="137"/>
    </location>
</feature>
<feature type="transmembrane region" description="Helical" evidence="8">
    <location>
        <begin position="172"/>
        <end position="188"/>
    </location>
</feature>
<protein>
    <recommendedName>
        <fullName evidence="8">Protein-methionine-sulfoxide reductase heme-binding subunit MsrQ</fullName>
    </recommendedName>
    <alternativeName>
        <fullName evidence="8">Flavocytochrome MsrQ</fullName>
    </alternativeName>
</protein>
<gene>
    <name evidence="8 10" type="primary">msrQ</name>
    <name evidence="10" type="ORF">GFB47_13435</name>
</gene>
<dbReference type="GO" id="GO:0010181">
    <property type="term" value="F:FMN binding"/>
    <property type="evidence" value="ECO:0007669"/>
    <property type="project" value="UniProtKB-UniRule"/>
</dbReference>
<dbReference type="GO" id="GO:0005886">
    <property type="term" value="C:plasma membrane"/>
    <property type="evidence" value="ECO:0007669"/>
    <property type="project" value="UniProtKB-SubCell"/>
</dbReference>
<keyword evidence="7 8" id="KW-0472">Membrane</keyword>
<sequence length="202" mass="23520">MTLLPKHTIWLKVLIHTGHIFAFLWLYFAVVNGYLGADPVEPIIHFTGKTAINSLLLTLLITPVTQKFKLGALIRVRRLLGVYCFVWALLHLSSFAWFDLALEWQLIGSEIIKRPYLVVGASVWIILFLLTLTSTQSMQRKLGKKWQQLHNWVYLAAILAPIHYYWSVKSGIVEPVIYLMISLLLLYLRQQKIRRWLKVKTH</sequence>
<dbReference type="InterPro" id="IPR022837">
    <property type="entry name" value="MsrQ-like"/>
</dbReference>
<keyword evidence="8" id="KW-0288">FMN</keyword>
<comment type="function">
    <text evidence="8">Part of the MsrPQ system that repairs oxidized periplasmic proteins containing methionine sulfoxide residues (Met-O), using respiratory chain electrons. Thus protects these proteins from oxidative-stress damage caused by reactive species of oxygen and chlorine generated by the host defense mechanisms. MsrPQ is essential for the maintenance of envelope integrity under bleach stress, rescuing a wide series of structurally unrelated periplasmic proteins from methionine oxidation. MsrQ provides electrons for reduction to the reductase catalytic subunit MsrP, using the quinone pool of the respiratory chain.</text>
</comment>
<keyword evidence="4 8" id="KW-0812">Transmembrane</keyword>
<evidence type="ECO:0000256" key="7">
    <source>
        <dbReference type="ARBA" id="ARBA00023136"/>
    </source>
</evidence>
<dbReference type="HAMAP" id="MF_01207">
    <property type="entry name" value="MsrQ"/>
    <property type="match status" value="1"/>
</dbReference>
<evidence type="ECO:0000256" key="1">
    <source>
        <dbReference type="ARBA" id="ARBA00004141"/>
    </source>
</evidence>
<proteinExistence type="inferred from homology"/>
<dbReference type="NCBIfam" id="NF003831">
    <property type="entry name" value="PRK05419.1-2"/>
    <property type="match status" value="1"/>
</dbReference>
<feature type="domain" description="Ferric oxidoreductase" evidence="9">
    <location>
        <begin position="48"/>
        <end position="160"/>
    </location>
</feature>
<dbReference type="Proteomes" id="UP000348942">
    <property type="component" value="Chromosome 2"/>
</dbReference>
<dbReference type="PANTHER" id="PTHR36964:SF1">
    <property type="entry name" value="PROTEIN-METHIONINE-SULFOXIDE REDUCTASE HEME-BINDING SUBUNIT MSRQ"/>
    <property type="match status" value="1"/>
</dbReference>
<keyword evidence="8" id="KW-0285">Flavoprotein</keyword>
<keyword evidence="6 8" id="KW-0408">Iron</keyword>
<comment type="similarity">
    <text evidence="8">Belongs to the MsrQ family.</text>
</comment>
<dbReference type="RefSeq" id="WP_153448560.1">
    <property type="nucleotide sequence ID" value="NZ_CP045700.1"/>
</dbReference>
<evidence type="ECO:0000313" key="10">
    <source>
        <dbReference type="EMBL" id="QGA66427.1"/>
    </source>
</evidence>
<comment type="subcellular location">
    <subcellularLocation>
        <location evidence="8">Cell membrane</location>
        <topology evidence="8">Multi-pass membrane protein</topology>
    </subcellularLocation>
    <subcellularLocation>
        <location evidence="1">Membrane</location>
        <topology evidence="1">Multi-pass membrane protein</topology>
    </subcellularLocation>
</comment>
<keyword evidence="11" id="KW-1185">Reference proteome</keyword>
<evidence type="ECO:0000256" key="3">
    <source>
        <dbReference type="ARBA" id="ARBA00022617"/>
    </source>
</evidence>
<dbReference type="InterPro" id="IPR013130">
    <property type="entry name" value="Fe3_Rdtase_TM_dom"/>
</dbReference>
<keyword evidence="3 8" id="KW-0349">Heme</keyword>
<feature type="transmembrane region" description="Helical" evidence="8">
    <location>
        <begin position="149"/>
        <end position="166"/>
    </location>
</feature>
<keyword evidence="8" id="KW-0249">Electron transport</keyword>
<evidence type="ECO:0000256" key="6">
    <source>
        <dbReference type="ARBA" id="ARBA00023004"/>
    </source>
</evidence>
<dbReference type="EMBL" id="CP045700">
    <property type="protein sequence ID" value="QGA66427.1"/>
    <property type="molecule type" value="Genomic_DNA"/>
</dbReference>
<reference evidence="10 11" key="1">
    <citation type="submission" date="2019-10" db="EMBL/GenBank/DDBJ databases">
        <title>Vibrio sp. nov., isolated from Coralline algae surface.</title>
        <authorList>
            <person name="Geng Y."/>
            <person name="Zhang X."/>
        </authorList>
    </citation>
    <scope>NUCLEOTIDE SEQUENCE [LARGE SCALE GENOMIC DNA]</scope>
    <source>
        <strain evidence="10 11">SM1977</strain>
    </source>
</reference>
<comment type="cofactor">
    <cofactor evidence="8">
        <name>heme b</name>
        <dbReference type="ChEBI" id="CHEBI:60344"/>
    </cofactor>
    <text evidence="8">Binds 1 heme b (iron(II)-protoporphyrin IX) group per subunit.</text>
</comment>
<keyword evidence="8" id="KW-1003">Cell membrane</keyword>
<evidence type="ECO:0000256" key="8">
    <source>
        <dbReference type="HAMAP-Rule" id="MF_01207"/>
    </source>
</evidence>
<dbReference type="GO" id="GO:0030091">
    <property type="term" value="P:protein repair"/>
    <property type="evidence" value="ECO:0007669"/>
    <property type="project" value="UniProtKB-UniRule"/>
</dbReference>
<dbReference type="GO" id="GO:0046872">
    <property type="term" value="F:metal ion binding"/>
    <property type="evidence" value="ECO:0007669"/>
    <property type="project" value="UniProtKB-KW"/>
</dbReference>
<evidence type="ECO:0000256" key="2">
    <source>
        <dbReference type="ARBA" id="ARBA00022448"/>
    </source>
</evidence>
<feature type="transmembrane region" description="Helical" evidence="8">
    <location>
        <begin position="50"/>
        <end position="68"/>
    </location>
</feature>
<keyword evidence="5 8" id="KW-1133">Transmembrane helix</keyword>
<name>A0A5Q0TMZ9_9VIBR</name>
<evidence type="ECO:0000313" key="11">
    <source>
        <dbReference type="Proteomes" id="UP000348942"/>
    </source>
</evidence>
<evidence type="ECO:0000256" key="4">
    <source>
        <dbReference type="ARBA" id="ARBA00022692"/>
    </source>
</evidence>
<keyword evidence="8" id="KW-0479">Metal-binding</keyword>
<feature type="transmembrane region" description="Helical" evidence="8">
    <location>
        <begin position="9"/>
        <end position="30"/>
    </location>
</feature>
<comment type="subunit">
    <text evidence="8">Heterodimer of a catalytic subunit (MsrP) and a heme-binding subunit (MsrQ).</text>
</comment>
<evidence type="ECO:0000259" key="9">
    <source>
        <dbReference type="Pfam" id="PF01794"/>
    </source>
</evidence>
<dbReference type="Pfam" id="PF01794">
    <property type="entry name" value="Ferric_reduct"/>
    <property type="match status" value="1"/>
</dbReference>